<protein>
    <submittedName>
        <fullName evidence="1">Uncharacterized protein</fullName>
    </submittedName>
</protein>
<dbReference type="AlphaFoldDB" id="A0A0N8GGG9"/>
<dbReference type="Proteomes" id="UP000050398">
    <property type="component" value="Unassembled WGS sequence"/>
</dbReference>
<comment type="caution">
    <text evidence="1">The sequence shown here is derived from an EMBL/GenBank/DDBJ whole genome shotgun (WGS) entry which is preliminary data.</text>
</comment>
<accession>A0A0N8GGG9</accession>
<name>A0A0N8GGG9_9BACI</name>
<reference evidence="1 2" key="1">
    <citation type="submission" date="2015-08" db="EMBL/GenBank/DDBJ databases">
        <title>Draft Genome Sequence of Bacillus vietnamensis UCD-SED5.</title>
        <authorList>
            <person name="Lee R.D."/>
            <person name="Jospin G."/>
            <person name="Lang J.M."/>
            <person name="Coil D.A."/>
            <person name="Eisen J.A."/>
        </authorList>
    </citation>
    <scope>NUCLEOTIDE SEQUENCE [LARGE SCALE GENOMIC DNA]</scope>
    <source>
        <strain evidence="1 2">UCD-SED5</strain>
    </source>
</reference>
<evidence type="ECO:0000313" key="1">
    <source>
        <dbReference type="EMBL" id="KPL58466.1"/>
    </source>
</evidence>
<dbReference type="EMBL" id="LIXZ01000015">
    <property type="protein sequence ID" value="KPL58466.1"/>
    <property type="molecule type" value="Genomic_DNA"/>
</dbReference>
<evidence type="ECO:0000313" key="2">
    <source>
        <dbReference type="Proteomes" id="UP000050398"/>
    </source>
</evidence>
<gene>
    <name evidence="1" type="ORF">AM506_16560</name>
</gene>
<dbReference type="PATRIC" id="fig|218284.4.peg.1517"/>
<dbReference type="OrthoDB" id="2885782at2"/>
<organism evidence="1 2">
    <name type="scientific">Rossellomorea vietnamensis</name>
    <dbReference type="NCBI Taxonomy" id="218284"/>
    <lineage>
        <taxon>Bacteria</taxon>
        <taxon>Bacillati</taxon>
        <taxon>Bacillota</taxon>
        <taxon>Bacilli</taxon>
        <taxon>Bacillales</taxon>
        <taxon>Bacillaceae</taxon>
        <taxon>Rossellomorea</taxon>
    </lineage>
</organism>
<dbReference type="RefSeq" id="WP_060673588.1">
    <property type="nucleotide sequence ID" value="NZ_LIXZ01000015.1"/>
</dbReference>
<sequence>MSEDNELHTILKTLETYSQCDITHSFSEQDTDLLKVSYSHESKAFVITQHDTVETYQDLSSALARLESLLDKLKSSIR</sequence>
<proteinExistence type="predicted"/>